<name>A0A0F9W6P4_9ZZZZ</name>
<dbReference type="InterPro" id="IPR036249">
    <property type="entry name" value="Thioredoxin-like_sf"/>
</dbReference>
<dbReference type="GO" id="GO:0016034">
    <property type="term" value="F:maleylacetoacetate isomerase activity"/>
    <property type="evidence" value="ECO:0007669"/>
    <property type="project" value="TreeGrafter"/>
</dbReference>
<dbReference type="Gene3D" id="1.20.1050.10">
    <property type="match status" value="1"/>
</dbReference>
<proteinExistence type="predicted"/>
<dbReference type="CDD" id="cd03194">
    <property type="entry name" value="GST_C_3"/>
    <property type="match status" value="1"/>
</dbReference>
<gene>
    <name evidence="2" type="ORF">LCGC14_0000180</name>
</gene>
<dbReference type="SUPFAM" id="SSF47616">
    <property type="entry name" value="GST C-terminal domain-like"/>
    <property type="match status" value="1"/>
</dbReference>
<feature type="domain" description="GST N-terminal" evidence="1">
    <location>
        <begin position="4"/>
        <end position="84"/>
    </location>
</feature>
<dbReference type="PANTHER" id="PTHR42673:SF4">
    <property type="entry name" value="MALEYLACETOACETATE ISOMERASE"/>
    <property type="match status" value="1"/>
</dbReference>
<dbReference type="Pfam" id="PF13409">
    <property type="entry name" value="GST_N_2"/>
    <property type="match status" value="1"/>
</dbReference>
<dbReference type="SFLD" id="SFLDS00019">
    <property type="entry name" value="Glutathione_Transferase_(cytos"/>
    <property type="match status" value="1"/>
</dbReference>
<dbReference type="PROSITE" id="PS50404">
    <property type="entry name" value="GST_NTER"/>
    <property type="match status" value="1"/>
</dbReference>
<dbReference type="CDD" id="cd03043">
    <property type="entry name" value="GST_N_1"/>
    <property type="match status" value="1"/>
</dbReference>
<dbReference type="Gene3D" id="3.40.30.10">
    <property type="entry name" value="Glutaredoxin"/>
    <property type="match status" value="1"/>
</dbReference>
<evidence type="ECO:0000259" key="1">
    <source>
        <dbReference type="PROSITE" id="PS50404"/>
    </source>
</evidence>
<dbReference type="PANTHER" id="PTHR42673">
    <property type="entry name" value="MALEYLACETOACETATE ISOMERASE"/>
    <property type="match status" value="1"/>
</dbReference>
<sequence length="220" mass="24423">MSGTRLVIGNKNFSSWSLRPWLLLKHFDIAFEEVSVGLYQSNTAEKLGPLSPSLKVPALLHHETTVWDSLAICEYISEAMLDGRGWPASPRKRATARSVCAEMHAEFPHLKKDWPMNCKANVDLFVSDAIADEIARIDAIWSCCRRKHGAGGEYLFGRYSIADCMFAPMAIAFRSYGAVLSAEAQHYADTLLADPWLQDWVAQGRAETEPGVALGFVSNM</sequence>
<dbReference type="AlphaFoldDB" id="A0A0F9W6P4"/>
<dbReference type="GO" id="GO:0006559">
    <property type="term" value="P:L-phenylalanine catabolic process"/>
    <property type="evidence" value="ECO:0007669"/>
    <property type="project" value="TreeGrafter"/>
</dbReference>
<evidence type="ECO:0000313" key="2">
    <source>
        <dbReference type="EMBL" id="KKO12010.1"/>
    </source>
</evidence>
<protein>
    <recommendedName>
        <fullName evidence="1">GST N-terminal domain-containing protein</fullName>
    </recommendedName>
</protein>
<reference evidence="2" key="1">
    <citation type="journal article" date="2015" name="Nature">
        <title>Complex archaea that bridge the gap between prokaryotes and eukaryotes.</title>
        <authorList>
            <person name="Spang A."/>
            <person name="Saw J.H."/>
            <person name="Jorgensen S.L."/>
            <person name="Zaremba-Niedzwiedzka K."/>
            <person name="Martijn J."/>
            <person name="Lind A.E."/>
            <person name="van Eijk R."/>
            <person name="Schleper C."/>
            <person name="Guy L."/>
            <person name="Ettema T.J."/>
        </authorList>
    </citation>
    <scope>NUCLEOTIDE SEQUENCE</scope>
</reference>
<organism evidence="2">
    <name type="scientific">marine sediment metagenome</name>
    <dbReference type="NCBI Taxonomy" id="412755"/>
    <lineage>
        <taxon>unclassified sequences</taxon>
        <taxon>metagenomes</taxon>
        <taxon>ecological metagenomes</taxon>
    </lineage>
</organism>
<dbReference type="GO" id="GO:0006749">
    <property type="term" value="P:glutathione metabolic process"/>
    <property type="evidence" value="ECO:0007669"/>
    <property type="project" value="TreeGrafter"/>
</dbReference>
<dbReference type="InterPro" id="IPR036282">
    <property type="entry name" value="Glutathione-S-Trfase_C_sf"/>
</dbReference>
<dbReference type="SUPFAM" id="SSF52833">
    <property type="entry name" value="Thioredoxin-like"/>
    <property type="match status" value="1"/>
</dbReference>
<dbReference type="EMBL" id="LAZR01000001">
    <property type="protein sequence ID" value="KKO12010.1"/>
    <property type="molecule type" value="Genomic_DNA"/>
</dbReference>
<comment type="caution">
    <text evidence="2">The sequence shown here is derived from an EMBL/GenBank/DDBJ whole genome shotgun (WGS) entry which is preliminary data.</text>
</comment>
<dbReference type="GO" id="GO:0004364">
    <property type="term" value="F:glutathione transferase activity"/>
    <property type="evidence" value="ECO:0007669"/>
    <property type="project" value="TreeGrafter"/>
</dbReference>
<dbReference type="InterPro" id="IPR040079">
    <property type="entry name" value="Glutathione_S-Trfase"/>
</dbReference>
<dbReference type="InterPro" id="IPR004045">
    <property type="entry name" value="Glutathione_S-Trfase_N"/>
</dbReference>
<accession>A0A0F9W6P4</accession>